<keyword evidence="2" id="KW-1185">Reference proteome</keyword>
<sequence>KPHRLPSTMSETVYKFPLELVYSDLWGPSPEPSSNNFSYYITFIDAYSKFRWNYLLVVTCKWVFHIKENADGTLNKYKARLVAKGFHQVPRSDFNETLSPVIKLVTIRLILTLALTNHWVLDQLDVNNVFLKGLLDEIVYMQQPPGSETADSSLVCKLNKAIYDLKQAPRQWFDKLKATLLQLSFVSSRCNPSLFAYHMLTAIVYILMYVDDIINTGSSNILVQQLSKQLDSIFSLKQSGALDYFLGIGVRPMVNGSLVLTQTKYIRDLLHKTIVFEANSISSPMVSNCKLSKVGTDILSDATFYRSVVGSSNLELSNMQLITRPEISFAVNKVCRFMDQPLELHWMVVKHILQHLKGTLFHGLHPQPAVSSQPLSLQALRC</sequence>
<dbReference type="Pfam" id="PF07727">
    <property type="entry name" value="RVT_2"/>
    <property type="match status" value="1"/>
</dbReference>
<dbReference type="PANTHER" id="PTHR11439:SF467">
    <property type="entry name" value="INTEGRASE CATALYTIC DOMAIN-CONTAINING PROTEIN"/>
    <property type="match status" value="1"/>
</dbReference>
<dbReference type="InterPro" id="IPR012337">
    <property type="entry name" value="RNaseH-like_sf"/>
</dbReference>
<dbReference type="Proteomes" id="UP000075243">
    <property type="component" value="Unassembled WGS sequence"/>
</dbReference>
<organism evidence="1 2">
    <name type="scientific">Cajanus cajan</name>
    <name type="common">Pigeon pea</name>
    <name type="synonym">Cajanus indicus</name>
    <dbReference type="NCBI Taxonomy" id="3821"/>
    <lineage>
        <taxon>Eukaryota</taxon>
        <taxon>Viridiplantae</taxon>
        <taxon>Streptophyta</taxon>
        <taxon>Embryophyta</taxon>
        <taxon>Tracheophyta</taxon>
        <taxon>Spermatophyta</taxon>
        <taxon>Magnoliopsida</taxon>
        <taxon>eudicotyledons</taxon>
        <taxon>Gunneridae</taxon>
        <taxon>Pentapetalae</taxon>
        <taxon>rosids</taxon>
        <taxon>fabids</taxon>
        <taxon>Fabales</taxon>
        <taxon>Fabaceae</taxon>
        <taxon>Papilionoideae</taxon>
        <taxon>50 kb inversion clade</taxon>
        <taxon>NPAAA clade</taxon>
        <taxon>indigoferoid/millettioid clade</taxon>
        <taxon>Phaseoleae</taxon>
        <taxon>Cajanus</taxon>
    </lineage>
</organism>
<dbReference type="EMBL" id="KQ483411">
    <property type="protein sequence ID" value="KYP53732.1"/>
    <property type="molecule type" value="Genomic_DNA"/>
</dbReference>
<name>A0A151SFX7_CAJCA</name>
<dbReference type="Gramene" id="C.cajan_23622.t">
    <property type="protein sequence ID" value="C.cajan_23622.t"/>
    <property type="gene ID" value="C.cajan_23622"/>
</dbReference>
<dbReference type="SUPFAM" id="SSF53098">
    <property type="entry name" value="Ribonuclease H-like"/>
    <property type="match status" value="1"/>
</dbReference>
<protein>
    <submittedName>
        <fullName evidence="1">Retrovirus-related Pol polyprotein from transposon TNT 1-94</fullName>
    </submittedName>
</protein>
<accession>A0A151SG21</accession>
<reference evidence="1" key="1">
    <citation type="journal article" date="2012" name="Nat. Biotechnol.">
        <title>Draft genome sequence of pigeonpea (Cajanus cajan), an orphan legume crop of resource-poor farmers.</title>
        <authorList>
            <person name="Varshney R.K."/>
            <person name="Chen W."/>
            <person name="Li Y."/>
            <person name="Bharti A.K."/>
            <person name="Saxena R.K."/>
            <person name="Schlueter J.A."/>
            <person name="Donoghue M.T."/>
            <person name="Azam S."/>
            <person name="Fan G."/>
            <person name="Whaley A.M."/>
            <person name="Farmer A.D."/>
            <person name="Sheridan J."/>
            <person name="Iwata A."/>
            <person name="Tuteja R."/>
            <person name="Penmetsa R.V."/>
            <person name="Wu W."/>
            <person name="Upadhyaya H.D."/>
            <person name="Yang S.P."/>
            <person name="Shah T."/>
            <person name="Saxena K.B."/>
            <person name="Michael T."/>
            <person name="McCombie W.R."/>
            <person name="Yang B."/>
            <person name="Zhang G."/>
            <person name="Yang H."/>
            <person name="Wang J."/>
            <person name="Spillane C."/>
            <person name="Cook D.R."/>
            <person name="May G.D."/>
            <person name="Xu X."/>
            <person name="Jackson S.A."/>
        </authorList>
    </citation>
    <scope>NUCLEOTIDE SEQUENCE [LARGE SCALE GENOMIC DNA]</scope>
</reference>
<dbReference type="PANTHER" id="PTHR11439">
    <property type="entry name" value="GAG-POL-RELATED RETROTRANSPOSON"/>
    <property type="match status" value="1"/>
</dbReference>
<dbReference type="Gramene" id="C.cajan_23619.t">
    <property type="protein sequence ID" value="C.cajan_23619.t"/>
    <property type="gene ID" value="C.cajan_23619"/>
</dbReference>
<feature type="non-terminal residue" evidence="1">
    <location>
        <position position="1"/>
    </location>
</feature>
<dbReference type="InterPro" id="IPR013103">
    <property type="entry name" value="RVT_2"/>
</dbReference>
<dbReference type="AlphaFoldDB" id="A0A151SFX7"/>
<gene>
    <name evidence="1" type="ORF">KK1_024306</name>
</gene>
<accession>A0A151SFX7</accession>
<dbReference type="InterPro" id="IPR043502">
    <property type="entry name" value="DNA/RNA_pol_sf"/>
</dbReference>
<proteinExistence type="predicted"/>
<dbReference type="SUPFAM" id="SSF56672">
    <property type="entry name" value="DNA/RNA polymerases"/>
    <property type="match status" value="1"/>
</dbReference>
<evidence type="ECO:0000313" key="2">
    <source>
        <dbReference type="Proteomes" id="UP000075243"/>
    </source>
</evidence>
<evidence type="ECO:0000313" key="1">
    <source>
        <dbReference type="EMBL" id="KYP53732.1"/>
    </source>
</evidence>